<accession>A0A6J5QTN4</accession>
<sequence length="62" mass="6673">MLTIDEQEARAYQSGNLALAGALAALADAQAEIDTLRALVADARDYVTDDYWKERAETAIGS</sequence>
<organism evidence="2">
    <name type="scientific">uncultured Caudovirales phage</name>
    <dbReference type="NCBI Taxonomy" id="2100421"/>
    <lineage>
        <taxon>Viruses</taxon>
        <taxon>Duplodnaviria</taxon>
        <taxon>Heunggongvirae</taxon>
        <taxon>Uroviricota</taxon>
        <taxon>Caudoviricetes</taxon>
        <taxon>Peduoviridae</taxon>
        <taxon>Maltschvirus</taxon>
        <taxon>Maltschvirus maltsch</taxon>
    </lineage>
</organism>
<keyword evidence="1" id="KW-0175">Coiled coil</keyword>
<evidence type="ECO:0000313" key="2">
    <source>
        <dbReference type="EMBL" id="CAB4184258.1"/>
    </source>
</evidence>
<evidence type="ECO:0000256" key="1">
    <source>
        <dbReference type="SAM" id="Coils"/>
    </source>
</evidence>
<name>A0A6J5QTN4_9CAUD</name>
<protein>
    <submittedName>
        <fullName evidence="2">Uncharacterized protein</fullName>
    </submittedName>
</protein>
<feature type="coiled-coil region" evidence="1">
    <location>
        <begin position="19"/>
        <end position="46"/>
    </location>
</feature>
<dbReference type="EMBL" id="LR797059">
    <property type="protein sequence ID" value="CAB4184258.1"/>
    <property type="molecule type" value="Genomic_DNA"/>
</dbReference>
<reference evidence="2" key="1">
    <citation type="submission" date="2020-05" db="EMBL/GenBank/DDBJ databases">
        <authorList>
            <person name="Chiriac C."/>
            <person name="Salcher M."/>
            <person name="Ghai R."/>
            <person name="Kavagutti S V."/>
        </authorList>
    </citation>
    <scope>NUCLEOTIDE SEQUENCE</scope>
</reference>
<gene>
    <name evidence="2" type="ORF">UFOVP1101_50</name>
    <name evidence="3" type="ORF">UFOVP1362_32</name>
</gene>
<dbReference type="EMBL" id="LR797311">
    <property type="protein sequence ID" value="CAB4201995.1"/>
    <property type="molecule type" value="Genomic_DNA"/>
</dbReference>
<evidence type="ECO:0000313" key="3">
    <source>
        <dbReference type="EMBL" id="CAB4201995.1"/>
    </source>
</evidence>
<proteinExistence type="predicted"/>